<organism evidence="1 2">
    <name type="scientific">Methylorubrum podarium</name>
    <dbReference type="NCBI Taxonomy" id="200476"/>
    <lineage>
        <taxon>Bacteria</taxon>
        <taxon>Pseudomonadati</taxon>
        <taxon>Pseudomonadota</taxon>
        <taxon>Alphaproteobacteria</taxon>
        <taxon>Hyphomicrobiales</taxon>
        <taxon>Methylobacteriaceae</taxon>
        <taxon>Methylorubrum</taxon>
    </lineage>
</organism>
<gene>
    <name evidence="1" type="ORF">ABS772_14925</name>
</gene>
<name>A0ABV1QP65_9HYPH</name>
<sequence length="104" mass="11092">MKQNDRAILQDRVRTLVLRHALEATLQRLAHLSGGNAEEELLRLEHAIVFAARRAGEAPGTLQLAALVAVEDAVAAIRGAFDTAHQRIEGDPAVRPASPTALAA</sequence>
<proteinExistence type="predicted"/>
<evidence type="ECO:0000313" key="2">
    <source>
        <dbReference type="Proteomes" id="UP001480955"/>
    </source>
</evidence>
<dbReference type="Proteomes" id="UP001480955">
    <property type="component" value="Unassembled WGS sequence"/>
</dbReference>
<accession>A0ABV1QP65</accession>
<protein>
    <submittedName>
        <fullName evidence="1">Uncharacterized protein</fullName>
    </submittedName>
</protein>
<keyword evidence="2" id="KW-1185">Reference proteome</keyword>
<evidence type="ECO:0000313" key="1">
    <source>
        <dbReference type="EMBL" id="MER2251211.1"/>
    </source>
</evidence>
<reference evidence="1 2" key="1">
    <citation type="submission" date="2024-06" db="EMBL/GenBank/DDBJ databases">
        <authorList>
            <person name="Campbell A.G."/>
        </authorList>
    </citation>
    <scope>NUCLEOTIDE SEQUENCE [LARGE SCALE GENOMIC DNA]</scope>
    <source>
        <strain evidence="1 2">EM12</strain>
    </source>
</reference>
<dbReference type="EMBL" id="JBELQE010000083">
    <property type="protein sequence ID" value="MER2251211.1"/>
    <property type="molecule type" value="Genomic_DNA"/>
</dbReference>
<comment type="caution">
    <text evidence="1">The sequence shown here is derived from an EMBL/GenBank/DDBJ whole genome shotgun (WGS) entry which is preliminary data.</text>
</comment>
<dbReference type="RefSeq" id="WP_350395627.1">
    <property type="nucleotide sequence ID" value="NZ_JBELQE010000083.1"/>
</dbReference>